<evidence type="ECO:0000313" key="2">
    <source>
        <dbReference type="Proteomes" id="UP001234297"/>
    </source>
</evidence>
<evidence type="ECO:0000313" key="1">
    <source>
        <dbReference type="EMBL" id="KAJ8628727.1"/>
    </source>
</evidence>
<sequence>MEAPWVVESDIKEIGVYSHQPAIVERSAAEPAADLRDLHGVDGVVRKAEEASSFWPFFCGFAVGIKRHHQPWQLRPPTNVPVGNQEP</sequence>
<dbReference type="Proteomes" id="UP001234297">
    <property type="component" value="Chromosome 7"/>
</dbReference>
<name>A0ACC2L6L5_PERAE</name>
<keyword evidence="2" id="KW-1185">Reference proteome</keyword>
<dbReference type="EMBL" id="CM056815">
    <property type="protein sequence ID" value="KAJ8628727.1"/>
    <property type="molecule type" value="Genomic_DNA"/>
</dbReference>
<accession>A0ACC2L6L5</accession>
<protein>
    <submittedName>
        <fullName evidence="1">Uncharacterized protein</fullName>
    </submittedName>
</protein>
<reference evidence="1 2" key="1">
    <citation type="journal article" date="2022" name="Hortic Res">
        <title>A haplotype resolved chromosomal level avocado genome allows analysis of novel avocado genes.</title>
        <authorList>
            <person name="Nath O."/>
            <person name="Fletcher S.J."/>
            <person name="Hayward A."/>
            <person name="Shaw L.M."/>
            <person name="Masouleh A.K."/>
            <person name="Furtado A."/>
            <person name="Henry R.J."/>
            <person name="Mitter N."/>
        </authorList>
    </citation>
    <scope>NUCLEOTIDE SEQUENCE [LARGE SCALE GENOMIC DNA]</scope>
    <source>
        <strain evidence="2">cv. Hass</strain>
    </source>
</reference>
<comment type="caution">
    <text evidence="1">The sequence shown here is derived from an EMBL/GenBank/DDBJ whole genome shotgun (WGS) entry which is preliminary data.</text>
</comment>
<proteinExistence type="predicted"/>
<organism evidence="1 2">
    <name type="scientific">Persea americana</name>
    <name type="common">Avocado</name>
    <dbReference type="NCBI Taxonomy" id="3435"/>
    <lineage>
        <taxon>Eukaryota</taxon>
        <taxon>Viridiplantae</taxon>
        <taxon>Streptophyta</taxon>
        <taxon>Embryophyta</taxon>
        <taxon>Tracheophyta</taxon>
        <taxon>Spermatophyta</taxon>
        <taxon>Magnoliopsida</taxon>
        <taxon>Magnoliidae</taxon>
        <taxon>Laurales</taxon>
        <taxon>Lauraceae</taxon>
        <taxon>Persea</taxon>
    </lineage>
</organism>
<gene>
    <name evidence="1" type="ORF">MRB53_022050</name>
</gene>